<dbReference type="AlphaFoldDB" id="S4GZR2"/>
<organism evidence="1 2">
    <name type="scientific">Gardnerella vaginalis JCP8108</name>
    <dbReference type="NCBI Taxonomy" id="1261066"/>
    <lineage>
        <taxon>Bacteria</taxon>
        <taxon>Bacillati</taxon>
        <taxon>Actinomycetota</taxon>
        <taxon>Actinomycetes</taxon>
        <taxon>Bifidobacteriales</taxon>
        <taxon>Bifidobacteriaceae</taxon>
        <taxon>Gardnerella</taxon>
    </lineage>
</organism>
<name>S4GZR2_GARVA</name>
<evidence type="ECO:0000313" key="1">
    <source>
        <dbReference type="EMBL" id="EPI48756.1"/>
    </source>
</evidence>
<accession>S4GZR2</accession>
<proteinExistence type="predicted"/>
<comment type="caution">
    <text evidence="1">The sequence shown here is derived from an EMBL/GenBank/DDBJ whole genome shotgun (WGS) entry which is preliminary data.</text>
</comment>
<sequence length="39" mass="4586">MVFCHYVCTCALVFLWFLHVFCTFLSFLQASVIFSYIAN</sequence>
<evidence type="ECO:0000313" key="2">
    <source>
        <dbReference type="Proteomes" id="UP000014521"/>
    </source>
</evidence>
<dbReference type="EMBL" id="ATJJ01000027">
    <property type="protein sequence ID" value="EPI48756.1"/>
    <property type="molecule type" value="Genomic_DNA"/>
</dbReference>
<dbReference type="Proteomes" id="UP000014521">
    <property type="component" value="Unassembled WGS sequence"/>
</dbReference>
<protein>
    <submittedName>
        <fullName evidence="1">Uncharacterized protein</fullName>
    </submittedName>
</protein>
<gene>
    <name evidence="1" type="ORF">HMPREF1581_00558</name>
</gene>
<dbReference type="HOGENOM" id="CLU_3310286_0_0_11"/>
<reference evidence="1 2" key="1">
    <citation type="submission" date="2013-06" db="EMBL/GenBank/DDBJ databases">
        <authorList>
            <person name="Weinstock G."/>
            <person name="Sodergren E."/>
            <person name="Lobos E.A."/>
            <person name="Fulton L."/>
            <person name="Fulton R."/>
            <person name="Courtney L."/>
            <person name="Fronick C."/>
            <person name="O'Laughlin M."/>
            <person name="Godfrey J."/>
            <person name="Wilson R.M."/>
            <person name="Miner T."/>
            <person name="Farmer C."/>
            <person name="Delehaunty K."/>
            <person name="Cordes M."/>
            <person name="Minx P."/>
            <person name="Tomlinson C."/>
            <person name="Chen J."/>
            <person name="Wollam A."/>
            <person name="Pepin K.H."/>
            <person name="Bhonagiri V."/>
            <person name="Zhang X."/>
            <person name="Warren W."/>
            <person name="Mitreva M."/>
            <person name="Mardis E.R."/>
            <person name="Wilson R.K."/>
        </authorList>
    </citation>
    <scope>NUCLEOTIDE SEQUENCE [LARGE SCALE GENOMIC DNA]</scope>
    <source>
        <strain evidence="1 2">JCP8108</strain>
    </source>
</reference>